<comment type="caution">
    <text evidence="1">The sequence shown here is derived from an EMBL/GenBank/DDBJ whole genome shotgun (WGS) entry which is preliminary data.</text>
</comment>
<dbReference type="AlphaFoldDB" id="A0A7W6A242"/>
<proteinExistence type="predicted"/>
<dbReference type="EMBL" id="JACIDA010000001">
    <property type="protein sequence ID" value="MBB3871833.1"/>
    <property type="molecule type" value="Genomic_DNA"/>
</dbReference>
<evidence type="ECO:0000313" key="1">
    <source>
        <dbReference type="EMBL" id="MBB3871833.1"/>
    </source>
</evidence>
<dbReference type="Proteomes" id="UP000532936">
    <property type="component" value="Unassembled WGS sequence"/>
</dbReference>
<evidence type="ECO:0000313" key="2">
    <source>
        <dbReference type="Proteomes" id="UP000532936"/>
    </source>
</evidence>
<sequence length="276" mass="30094">MSVIVTLHIFSGRPDPVWELAEDQVLQLTERLRSTQERSLLRPPGIAGALGYRGFSILSTGEKALDSHIFIHQGLAEIGGLNISLNLGSPETELFLLETGRAALPDDLYDYVTGEIGGEGFKAEAAPTVFAAPPYDPGKWNNNPYIMANNNCYNYANDKITNSFAQPGRGSGQMYTTFSCDNVGAASQRDGQILIPNPNVTPAAGQIICLVIWPGNDFHWYRRDSNGLWSHKPGSTPAKNTDNSGNLIQSPATCNRGPYVNLCSYFNSIPAQTQIW</sequence>
<accession>A0A7W6A242</accession>
<gene>
    <name evidence="1" type="ORF">GGR11_001347</name>
</gene>
<dbReference type="RefSeq" id="WP_183195968.1">
    <property type="nucleotide sequence ID" value="NZ_JACIDA010000001.1"/>
</dbReference>
<organism evidence="1 2">
    <name type="scientific">Brevundimonas mediterranea</name>
    <dbReference type="NCBI Taxonomy" id="74329"/>
    <lineage>
        <taxon>Bacteria</taxon>
        <taxon>Pseudomonadati</taxon>
        <taxon>Pseudomonadota</taxon>
        <taxon>Alphaproteobacteria</taxon>
        <taxon>Caulobacterales</taxon>
        <taxon>Caulobacteraceae</taxon>
        <taxon>Brevundimonas</taxon>
    </lineage>
</organism>
<name>A0A7W6A242_9CAUL</name>
<reference evidence="1 2" key="1">
    <citation type="submission" date="2020-08" db="EMBL/GenBank/DDBJ databases">
        <title>Genomic Encyclopedia of Type Strains, Phase IV (KMG-IV): sequencing the most valuable type-strain genomes for metagenomic binning, comparative biology and taxonomic classification.</title>
        <authorList>
            <person name="Goeker M."/>
        </authorList>
    </citation>
    <scope>NUCLEOTIDE SEQUENCE [LARGE SCALE GENOMIC DNA]</scope>
    <source>
        <strain evidence="1 2">DSM 14878</strain>
    </source>
</reference>
<protein>
    <submittedName>
        <fullName evidence="1">Uncharacterized protein</fullName>
    </submittedName>
</protein>